<name>A0A1G2IM78_9BACT</name>
<accession>A0A1G2IM78</accession>
<organism evidence="2 3">
    <name type="scientific">Candidatus Staskawiczbacteria bacterium RIFCSPLOWO2_12_FULL_37_15</name>
    <dbReference type="NCBI Taxonomy" id="1802218"/>
    <lineage>
        <taxon>Bacteria</taxon>
        <taxon>Candidatus Staskawicziibacteriota</taxon>
    </lineage>
</organism>
<evidence type="ECO:0000313" key="2">
    <source>
        <dbReference type="EMBL" id="OGZ75886.1"/>
    </source>
</evidence>
<feature type="region of interest" description="Disordered" evidence="1">
    <location>
        <begin position="1"/>
        <end position="20"/>
    </location>
</feature>
<comment type="caution">
    <text evidence="2">The sequence shown here is derived from an EMBL/GenBank/DDBJ whole genome shotgun (WGS) entry which is preliminary data.</text>
</comment>
<dbReference type="Proteomes" id="UP000178632">
    <property type="component" value="Unassembled WGS sequence"/>
</dbReference>
<proteinExistence type="predicted"/>
<reference evidence="2 3" key="1">
    <citation type="journal article" date="2016" name="Nat. Commun.">
        <title>Thousands of microbial genomes shed light on interconnected biogeochemical processes in an aquifer system.</title>
        <authorList>
            <person name="Anantharaman K."/>
            <person name="Brown C.T."/>
            <person name="Hug L.A."/>
            <person name="Sharon I."/>
            <person name="Castelle C.J."/>
            <person name="Probst A.J."/>
            <person name="Thomas B.C."/>
            <person name="Singh A."/>
            <person name="Wilkins M.J."/>
            <person name="Karaoz U."/>
            <person name="Brodie E.L."/>
            <person name="Williams K.H."/>
            <person name="Hubbard S.S."/>
            <person name="Banfield J.F."/>
        </authorList>
    </citation>
    <scope>NUCLEOTIDE SEQUENCE [LARGE SCALE GENOMIC DNA]</scope>
</reference>
<protein>
    <submittedName>
        <fullName evidence="2">Uncharacterized protein</fullName>
    </submittedName>
</protein>
<evidence type="ECO:0000313" key="3">
    <source>
        <dbReference type="Proteomes" id="UP000178632"/>
    </source>
</evidence>
<gene>
    <name evidence="2" type="ORF">A3G45_00090</name>
</gene>
<dbReference type="AlphaFoldDB" id="A0A1G2IM78"/>
<evidence type="ECO:0000256" key="1">
    <source>
        <dbReference type="SAM" id="MobiDB-lite"/>
    </source>
</evidence>
<dbReference type="EMBL" id="MHPE01000043">
    <property type="protein sequence ID" value="OGZ75886.1"/>
    <property type="molecule type" value="Genomic_DNA"/>
</dbReference>
<sequence>MSRLMELGFGKTTRAARSQDNGRWGCNDNITIVVTEMGAVYARRGHTSDPETLEALEYLCSKGRSEFVSSGLLDLLV</sequence>